<dbReference type="PANTHER" id="PTHR23502:SF134">
    <property type="entry name" value="MAJOR FACILITATOR SUPERFAMILY (MFS) PROFILE DOMAIN-CONTAINING PROTEIN-RELATED"/>
    <property type="match status" value="1"/>
</dbReference>
<feature type="transmembrane region" description="Helical" evidence="7">
    <location>
        <begin position="428"/>
        <end position="447"/>
    </location>
</feature>
<proteinExistence type="inferred from homology"/>
<reference evidence="9" key="1">
    <citation type="journal article" date="2020" name="Stud. Mycol.">
        <title>101 Dothideomycetes genomes: a test case for predicting lifestyles and emergence of pathogens.</title>
        <authorList>
            <person name="Haridas S."/>
            <person name="Albert R."/>
            <person name="Binder M."/>
            <person name="Bloem J."/>
            <person name="Labutti K."/>
            <person name="Salamov A."/>
            <person name="Andreopoulos B."/>
            <person name="Baker S."/>
            <person name="Barry K."/>
            <person name="Bills G."/>
            <person name="Bluhm B."/>
            <person name="Cannon C."/>
            <person name="Castanera R."/>
            <person name="Culley D."/>
            <person name="Daum C."/>
            <person name="Ezra D."/>
            <person name="Gonzalez J."/>
            <person name="Henrissat B."/>
            <person name="Kuo A."/>
            <person name="Liang C."/>
            <person name="Lipzen A."/>
            <person name="Lutzoni F."/>
            <person name="Magnuson J."/>
            <person name="Mondo S."/>
            <person name="Nolan M."/>
            <person name="Ohm R."/>
            <person name="Pangilinan J."/>
            <person name="Park H.-J."/>
            <person name="Ramirez L."/>
            <person name="Alfaro M."/>
            <person name="Sun H."/>
            <person name="Tritt A."/>
            <person name="Yoshinaga Y."/>
            <person name="Zwiers L.-H."/>
            <person name="Turgeon B."/>
            <person name="Goodwin S."/>
            <person name="Spatafora J."/>
            <person name="Crous P."/>
            <person name="Grigoriev I."/>
        </authorList>
    </citation>
    <scope>NUCLEOTIDE SEQUENCE</scope>
    <source>
        <strain evidence="9">CBS 101060</strain>
    </source>
</reference>
<dbReference type="InterPro" id="IPR011701">
    <property type="entry name" value="MFS"/>
</dbReference>
<dbReference type="PROSITE" id="PS50850">
    <property type="entry name" value="MFS"/>
    <property type="match status" value="1"/>
</dbReference>
<evidence type="ECO:0000256" key="3">
    <source>
        <dbReference type="ARBA" id="ARBA00022692"/>
    </source>
</evidence>
<dbReference type="EMBL" id="MU006101">
    <property type="protein sequence ID" value="KAF2836946.1"/>
    <property type="molecule type" value="Genomic_DNA"/>
</dbReference>
<feature type="transmembrane region" description="Helical" evidence="7">
    <location>
        <begin position="253"/>
        <end position="273"/>
    </location>
</feature>
<evidence type="ECO:0000313" key="10">
    <source>
        <dbReference type="Proteomes" id="UP000799429"/>
    </source>
</evidence>
<comment type="subcellular location">
    <subcellularLocation>
        <location evidence="1">Membrane</location>
        <topology evidence="1">Multi-pass membrane protein</topology>
    </subcellularLocation>
</comment>
<dbReference type="InterPro" id="IPR020846">
    <property type="entry name" value="MFS_dom"/>
</dbReference>
<feature type="transmembrane region" description="Helical" evidence="7">
    <location>
        <begin position="133"/>
        <end position="153"/>
    </location>
</feature>
<evidence type="ECO:0000256" key="4">
    <source>
        <dbReference type="ARBA" id="ARBA00022989"/>
    </source>
</evidence>
<dbReference type="GO" id="GO:0005886">
    <property type="term" value="C:plasma membrane"/>
    <property type="evidence" value="ECO:0007669"/>
    <property type="project" value="TreeGrafter"/>
</dbReference>
<evidence type="ECO:0000256" key="5">
    <source>
        <dbReference type="ARBA" id="ARBA00023136"/>
    </source>
</evidence>
<dbReference type="CDD" id="cd17323">
    <property type="entry name" value="MFS_Tpo1_MDR_like"/>
    <property type="match status" value="1"/>
</dbReference>
<dbReference type="GO" id="GO:0022857">
    <property type="term" value="F:transmembrane transporter activity"/>
    <property type="evidence" value="ECO:0007669"/>
    <property type="project" value="InterPro"/>
</dbReference>
<dbReference type="AlphaFoldDB" id="A0A9P4S724"/>
<evidence type="ECO:0000259" key="8">
    <source>
        <dbReference type="PROSITE" id="PS50850"/>
    </source>
</evidence>
<dbReference type="PANTHER" id="PTHR23502">
    <property type="entry name" value="MAJOR FACILITATOR SUPERFAMILY"/>
    <property type="match status" value="1"/>
</dbReference>
<keyword evidence="4 7" id="KW-1133">Transmembrane helix</keyword>
<dbReference type="Gene3D" id="1.20.1250.20">
    <property type="entry name" value="MFS general substrate transporter like domains"/>
    <property type="match status" value="1"/>
</dbReference>
<evidence type="ECO:0000313" key="9">
    <source>
        <dbReference type="EMBL" id="KAF2836946.1"/>
    </source>
</evidence>
<keyword evidence="10" id="KW-1185">Reference proteome</keyword>
<dbReference type="FunFam" id="1.20.1250.20:FF:000082">
    <property type="entry name" value="MFS multidrug transporter, putative"/>
    <property type="match status" value="1"/>
</dbReference>
<feature type="transmembrane region" description="Helical" evidence="7">
    <location>
        <begin position="98"/>
        <end position="121"/>
    </location>
</feature>
<name>A0A9P4S724_9PEZI</name>
<accession>A0A9P4S724</accession>
<evidence type="ECO:0000256" key="2">
    <source>
        <dbReference type="ARBA" id="ARBA00008335"/>
    </source>
</evidence>
<feature type="transmembrane region" description="Helical" evidence="7">
    <location>
        <begin position="352"/>
        <end position="378"/>
    </location>
</feature>
<feature type="transmembrane region" description="Helical" evidence="7">
    <location>
        <begin position="390"/>
        <end position="408"/>
    </location>
</feature>
<feature type="region of interest" description="Disordered" evidence="6">
    <location>
        <begin position="1"/>
        <end position="47"/>
    </location>
</feature>
<feature type="transmembrane region" description="Helical" evidence="7">
    <location>
        <begin position="190"/>
        <end position="212"/>
    </location>
</feature>
<dbReference type="InterPro" id="IPR036259">
    <property type="entry name" value="MFS_trans_sf"/>
</dbReference>
<sequence length="560" mass="61796">MADPEVELPRSPSVFNDPRSSSGDNLSGKEEFEKEMGSEDNISSDEEDEEIVYHYLTYETQLPAPSRLENRGGQTGPAAPDLKQYTSPFEWSKARKNFIILLSCVATTFTAFTAGAYTPALDQMTDEWGVSDVAALVGVTTFTTGFAIAPMVLAPFSEINGRRPVFIISGTLFVLCQLCCALTQSYGGMLAARFFAGVGGSTFSTMVGGVVSDIYHTEDRNTPMALFSGAALFGTGFGPLICGFVAQYTTWRWIFYLQTIVDGVIMIIIITFFKETRGSVLLSRKAEVLNSWYEAREQVGLCGVNMPMDDGSKVISQRVRWKVKSDEERSSLRVMIGISLYRPFHLLLTEPVVFFFSLWVSFSWAVLYLTLAAIPLVFTTNHDFTLSQANAVFAAMSVASILSTLLSIYQEKIALRYGKIASTPEGRLYFSCVESALMPIGMFMFGWTSFRNIHWIVPSIAVGIATVGIFSIYLAVFNYLADTYHRYASSALAAQSFCRNMLGGVFPLVTTQMYNRLTYGGASSMLGGIGALLTLVPWVLVFYGPRIRARSKFAGEIMDR</sequence>
<feature type="domain" description="Major facilitator superfamily (MFS) profile" evidence="8">
    <location>
        <begin position="99"/>
        <end position="548"/>
    </location>
</feature>
<gene>
    <name evidence="9" type="ORF">M501DRAFT_986763</name>
</gene>
<feature type="compositionally biased region" description="Basic and acidic residues" evidence="6">
    <location>
        <begin position="27"/>
        <end position="37"/>
    </location>
</feature>
<feature type="transmembrane region" description="Helical" evidence="7">
    <location>
        <begin position="522"/>
        <end position="543"/>
    </location>
</feature>
<keyword evidence="3 7" id="KW-0812">Transmembrane</keyword>
<dbReference type="OrthoDB" id="6770063at2759"/>
<evidence type="ECO:0000256" key="1">
    <source>
        <dbReference type="ARBA" id="ARBA00004141"/>
    </source>
</evidence>
<dbReference type="Pfam" id="PF07690">
    <property type="entry name" value="MFS_1"/>
    <property type="match status" value="1"/>
</dbReference>
<comment type="similarity">
    <text evidence="2">Belongs to the major facilitator superfamily.</text>
</comment>
<dbReference type="Proteomes" id="UP000799429">
    <property type="component" value="Unassembled WGS sequence"/>
</dbReference>
<feature type="transmembrane region" description="Helical" evidence="7">
    <location>
        <begin position="165"/>
        <end position="184"/>
    </location>
</feature>
<keyword evidence="5 7" id="KW-0472">Membrane</keyword>
<evidence type="ECO:0000256" key="7">
    <source>
        <dbReference type="SAM" id="Phobius"/>
    </source>
</evidence>
<feature type="transmembrane region" description="Helical" evidence="7">
    <location>
        <begin position="224"/>
        <end position="247"/>
    </location>
</feature>
<dbReference type="SUPFAM" id="SSF103473">
    <property type="entry name" value="MFS general substrate transporter"/>
    <property type="match status" value="1"/>
</dbReference>
<comment type="caution">
    <text evidence="9">The sequence shown here is derived from an EMBL/GenBank/DDBJ whole genome shotgun (WGS) entry which is preliminary data.</text>
</comment>
<protein>
    <submittedName>
        <fullName evidence="9">MFS multidrug transporter</fullName>
    </submittedName>
</protein>
<organism evidence="9 10">
    <name type="scientific">Patellaria atrata CBS 101060</name>
    <dbReference type="NCBI Taxonomy" id="1346257"/>
    <lineage>
        <taxon>Eukaryota</taxon>
        <taxon>Fungi</taxon>
        <taxon>Dikarya</taxon>
        <taxon>Ascomycota</taxon>
        <taxon>Pezizomycotina</taxon>
        <taxon>Dothideomycetes</taxon>
        <taxon>Dothideomycetes incertae sedis</taxon>
        <taxon>Patellariales</taxon>
        <taxon>Patellariaceae</taxon>
        <taxon>Patellaria</taxon>
    </lineage>
</organism>
<dbReference type="FunFam" id="1.20.1720.10:FF:000061">
    <property type="entry name" value="Uncharacterized protein"/>
    <property type="match status" value="1"/>
</dbReference>
<feature type="transmembrane region" description="Helical" evidence="7">
    <location>
        <begin position="453"/>
        <end position="480"/>
    </location>
</feature>
<evidence type="ECO:0000256" key="6">
    <source>
        <dbReference type="SAM" id="MobiDB-lite"/>
    </source>
</evidence>